<organism evidence="5 6">
    <name type="scientific">Stecheria intestinalis</name>
    <dbReference type="NCBI Taxonomy" id="2606630"/>
    <lineage>
        <taxon>Bacteria</taxon>
        <taxon>Bacillati</taxon>
        <taxon>Bacillota</taxon>
        <taxon>Erysipelotrichia</taxon>
        <taxon>Erysipelotrichales</taxon>
        <taxon>Erysipelotrichaceae</taxon>
        <taxon>Stecheria</taxon>
    </lineage>
</organism>
<dbReference type="EMBL" id="VUMN01000026">
    <property type="protein sequence ID" value="MSS59242.1"/>
    <property type="molecule type" value="Genomic_DNA"/>
</dbReference>
<keyword evidence="6" id="KW-1185">Reference proteome</keyword>
<dbReference type="SUPFAM" id="SSF46785">
    <property type="entry name" value="Winged helix' DNA-binding domain"/>
    <property type="match status" value="1"/>
</dbReference>
<dbReference type="Pfam" id="PF00392">
    <property type="entry name" value="GntR"/>
    <property type="match status" value="1"/>
</dbReference>
<dbReference type="InterPro" id="IPR036388">
    <property type="entry name" value="WH-like_DNA-bd_sf"/>
</dbReference>
<dbReference type="SUPFAM" id="SSF48008">
    <property type="entry name" value="GntR ligand-binding domain-like"/>
    <property type="match status" value="1"/>
</dbReference>
<dbReference type="GO" id="GO:0003677">
    <property type="term" value="F:DNA binding"/>
    <property type="evidence" value="ECO:0007669"/>
    <property type="project" value="UniProtKB-KW"/>
</dbReference>
<accession>A0A7X2NTK4</accession>
<keyword evidence="3" id="KW-0804">Transcription</keyword>
<reference evidence="5 6" key="1">
    <citation type="submission" date="2019-08" db="EMBL/GenBank/DDBJ databases">
        <title>In-depth cultivation of the pig gut microbiome towards novel bacterial diversity and tailored functional studies.</title>
        <authorList>
            <person name="Wylensek D."/>
            <person name="Hitch T.C.A."/>
            <person name="Clavel T."/>
        </authorList>
    </citation>
    <scope>NUCLEOTIDE SEQUENCE [LARGE SCALE GENOMIC DNA]</scope>
    <source>
        <strain evidence="5 6">Oil+RF-744-GAM-WT-6</strain>
    </source>
</reference>
<keyword evidence="1" id="KW-0805">Transcription regulation</keyword>
<dbReference type="InterPro" id="IPR011711">
    <property type="entry name" value="GntR_C"/>
</dbReference>
<evidence type="ECO:0000313" key="5">
    <source>
        <dbReference type="EMBL" id="MSS59242.1"/>
    </source>
</evidence>
<feature type="domain" description="HTH gntR-type" evidence="4">
    <location>
        <begin position="5"/>
        <end position="72"/>
    </location>
</feature>
<dbReference type="Proteomes" id="UP000461880">
    <property type="component" value="Unassembled WGS sequence"/>
</dbReference>
<evidence type="ECO:0000259" key="4">
    <source>
        <dbReference type="PROSITE" id="PS50949"/>
    </source>
</evidence>
<sequence>MKQITTISQQAYEIIKEDIFSGRYPSGTWLQEKTIAEELGISRSPVREALRMLAADGIATVTPNKGIFVRTYTPKDIENIFEVREAIENYAMIHTDSEVILSHQKELEDEIRQFQKLHKSGDLEAYIRLDAQFHHQIVEMNSNDLMTALYEKAENQNHQFRIISLTSKKRFDESEQEHSEILENLLNGRKKDACKVNSRHLALARDQVIDYLREQAENEKASE</sequence>
<evidence type="ECO:0000313" key="6">
    <source>
        <dbReference type="Proteomes" id="UP000461880"/>
    </source>
</evidence>
<dbReference type="InterPro" id="IPR000524">
    <property type="entry name" value="Tscrpt_reg_HTH_GntR"/>
</dbReference>
<evidence type="ECO:0000256" key="1">
    <source>
        <dbReference type="ARBA" id="ARBA00023015"/>
    </source>
</evidence>
<name>A0A7X2NTK4_9FIRM</name>
<dbReference type="SMART" id="SM00895">
    <property type="entry name" value="FCD"/>
    <property type="match status" value="1"/>
</dbReference>
<keyword evidence="2" id="KW-0238">DNA-binding</keyword>
<protein>
    <submittedName>
        <fullName evidence="5">GntR family transcriptional regulator</fullName>
    </submittedName>
</protein>
<dbReference type="RefSeq" id="WP_154505424.1">
    <property type="nucleotide sequence ID" value="NZ_VUMN01000026.1"/>
</dbReference>
<proteinExistence type="predicted"/>
<dbReference type="Gene3D" id="1.10.10.10">
    <property type="entry name" value="Winged helix-like DNA-binding domain superfamily/Winged helix DNA-binding domain"/>
    <property type="match status" value="1"/>
</dbReference>
<dbReference type="GO" id="GO:0003700">
    <property type="term" value="F:DNA-binding transcription factor activity"/>
    <property type="evidence" value="ECO:0007669"/>
    <property type="project" value="InterPro"/>
</dbReference>
<dbReference type="AlphaFoldDB" id="A0A7X2NTK4"/>
<dbReference type="SMART" id="SM00345">
    <property type="entry name" value="HTH_GNTR"/>
    <property type="match status" value="1"/>
</dbReference>
<evidence type="ECO:0000256" key="2">
    <source>
        <dbReference type="ARBA" id="ARBA00023125"/>
    </source>
</evidence>
<dbReference type="Gene3D" id="1.20.120.530">
    <property type="entry name" value="GntR ligand-binding domain-like"/>
    <property type="match status" value="1"/>
</dbReference>
<dbReference type="PANTHER" id="PTHR43537:SF24">
    <property type="entry name" value="GLUCONATE OPERON TRANSCRIPTIONAL REPRESSOR"/>
    <property type="match status" value="1"/>
</dbReference>
<dbReference type="Pfam" id="PF07729">
    <property type="entry name" value="FCD"/>
    <property type="match status" value="1"/>
</dbReference>
<dbReference type="InterPro" id="IPR036390">
    <property type="entry name" value="WH_DNA-bd_sf"/>
</dbReference>
<dbReference type="PRINTS" id="PR00035">
    <property type="entry name" value="HTHGNTR"/>
</dbReference>
<comment type="caution">
    <text evidence="5">The sequence shown here is derived from an EMBL/GenBank/DDBJ whole genome shotgun (WGS) entry which is preliminary data.</text>
</comment>
<dbReference type="PANTHER" id="PTHR43537">
    <property type="entry name" value="TRANSCRIPTIONAL REGULATOR, GNTR FAMILY"/>
    <property type="match status" value="1"/>
</dbReference>
<dbReference type="InterPro" id="IPR008920">
    <property type="entry name" value="TF_FadR/GntR_C"/>
</dbReference>
<dbReference type="CDD" id="cd07377">
    <property type="entry name" value="WHTH_GntR"/>
    <property type="match status" value="1"/>
</dbReference>
<evidence type="ECO:0000256" key="3">
    <source>
        <dbReference type="ARBA" id="ARBA00023163"/>
    </source>
</evidence>
<gene>
    <name evidence="5" type="ORF">FYJ51_10075</name>
</gene>
<dbReference type="PROSITE" id="PS50949">
    <property type="entry name" value="HTH_GNTR"/>
    <property type="match status" value="1"/>
</dbReference>